<dbReference type="InParanoid" id="A0A177CWR2"/>
<accession>A0A177CWR2</accession>
<sequence length="149" mass="16209">MAKLRTAHLKRYGKLGDNTCFMSVEQTTMTPGPKLYTALLRALGGNDEAIRVLATESSPGVPRDRAHGSVNASALPVLEVKRSENNIRPFCPGCVVSKLLGFNHHEQLTIDLGSNALGINNDLAQRHRKGGSTASMAFQNQRLHLCYPV</sequence>
<dbReference type="EMBL" id="KV441548">
    <property type="protein sequence ID" value="OAG11342.1"/>
    <property type="molecule type" value="Genomic_DNA"/>
</dbReference>
<dbReference type="GeneID" id="28768842"/>
<protein>
    <submittedName>
        <fullName evidence="1">Uncharacterized protein</fullName>
    </submittedName>
</protein>
<organism evidence="1 2">
    <name type="scientific">Paraphaeosphaeria sporulosa</name>
    <dbReference type="NCBI Taxonomy" id="1460663"/>
    <lineage>
        <taxon>Eukaryota</taxon>
        <taxon>Fungi</taxon>
        <taxon>Dikarya</taxon>
        <taxon>Ascomycota</taxon>
        <taxon>Pezizomycotina</taxon>
        <taxon>Dothideomycetes</taxon>
        <taxon>Pleosporomycetidae</taxon>
        <taxon>Pleosporales</taxon>
        <taxon>Massarineae</taxon>
        <taxon>Didymosphaeriaceae</taxon>
        <taxon>Paraphaeosphaeria</taxon>
    </lineage>
</organism>
<gene>
    <name evidence="1" type="ORF">CC84DRAFT_12831</name>
</gene>
<reference evidence="1 2" key="1">
    <citation type="submission" date="2016-05" db="EMBL/GenBank/DDBJ databases">
        <title>Comparative analysis of secretome profiles of manganese(II)-oxidizing ascomycete fungi.</title>
        <authorList>
            <consortium name="DOE Joint Genome Institute"/>
            <person name="Zeiner C.A."/>
            <person name="Purvine S.O."/>
            <person name="Zink E.M."/>
            <person name="Wu S."/>
            <person name="Pasa-Tolic L."/>
            <person name="Chaput D.L."/>
            <person name="Haridas S."/>
            <person name="Grigoriev I.V."/>
            <person name="Santelli C.M."/>
            <person name="Hansel C.M."/>
        </authorList>
    </citation>
    <scope>NUCLEOTIDE SEQUENCE [LARGE SCALE GENOMIC DNA]</scope>
    <source>
        <strain evidence="1 2">AP3s5-JAC2a</strain>
    </source>
</reference>
<evidence type="ECO:0000313" key="2">
    <source>
        <dbReference type="Proteomes" id="UP000077069"/>
    </source>
</evidence>
<proteinExistence type="predicted"/>
<name>A0A177CWR2_9PLEO</name>
<dbReference type="AlphaFoldDB" id="A0A177CWR2"/>
<dbReference type="OrthoDB" id="10554331at2759"/>
<keyword evidence="2" id="KW-1185">Reference proteome</keyword>
<dbReference type="Proteomes" id="UP000077069">
    <property type="component" value="Unassembled WGS sequence"/>
</dbReference>
<dbReference type="RefSeq" id="XP_018041707.1">
    <property type="nucleotide sequence ID" value="XM_018185356.1"/>
</dbReference>
<evidence type="ECO:0000313" key="1">
    <source>
        <dbReference type="EMBL" id="OAG11342.1"/>
    </source>
</evidence>